<dbReference type="Pfam" id="PF03372">
    <property type="entry name" value="Exo_endo_phos"/>
    <property type="match status" value="1"/>
</dbReference>
<dbReference type="GO" id="GO:0004519">
    <property type="term" value="F:endonuclease activity"/>
    <property type="evidence" value="ECO:0007669"/>
    <property type="project" value="UniProtKB-KW"/>
</dbReference>
<dbReference type="InterPro" id="IPR036691">
    <property type="entry name" value="Endo/exonu/phosph_ase_sf"/>
</dbReference>
<evidence type="ECO:0000313" key="4">
    <source>
        <dbReference type="Proteomes" id="UP000477386"/>
    </source>
</evidence>
<evidence type="ECO:0000313" key="3">
    <source>
        <dbReference type="EMBL" id="NEU66915.1"/>
    </source>
</evidence>
<evidence type="ECO:0000256" key="1">
    <source>
        <dbReference type="SAM" id="Phobius"/>
    </source>
</evidence>
<reference evidence="3 4" key="1">
    <citation type="submission" date="2020-02" db="EMBL/GenBank/DDBJ databases">
        <title>Draft genome sequence of two Spirosoma agri KCTC 52727 and Spirosoma terrae KCTC 52035.</title>
        <authorList>
            <person name="Rojas J."/>
            <person name="Ambika Manirajan B."/>
            <person name="Ratering S."/>
            <person name="Suarez C."/>
            <person name="Schnell S."/>
        </authorList>
    </citation>
    <scope>NUCLEOTIDE SEQUENCE [LARGE SCALE GENOMIC DNA]</scope>
    <source>
        <strain evidence="3 4">KCTC 52727</strain>
    </source>
</reference>
<keyword evidence="3" id="KW-0255">Endonuclease</keyword>
<keyword evidence="1" id="KW-1133">Transmembrane helix</keyword>
<dbReference type="Proteomes" id="UP000477386">
    <property type="component" value="Unassembled WGS sequence"/>
</dbReference>
<keyword evidence="3" id="KW-0269">Exonuclease</keyword>
<name>A0A6M0IGU4_9BACT</name>
<dbReference type="EMBL" id="JAAGNZ010000001">
    <property type="protein sequence ID" value="NEU66915.1"/>
    <property type="molecule type" value="Genomic_DNA"/>
</dbReference>
<dbReference type="RefSeq" id="WP_164036290.1">
    <property type="nucleotide sequence ID" value="NZ_JAAGNZ010000001.1"/>
</dbReference>
<gene>
    <name evidence="3" type="ORF">GK091_08480</name>
</gene>
<proteinExistence type="predicted"/>
<evidence type="ECO:0000259" key="2">
    <source>
        <dbReference type="Pfam" id="PF03372"/>
    </source>
</evidence>
<dbReference type="SUPFAM" id="SSF56219">
    <property type="entry name" value="DNase I-like"/>
    <property type="match status" value="1"/>
</dbReference>
<keyword evidence="3" id="KW-0378">Hydrolase</keyword>
<dbReference type="Gene3D" id="3.60.10.10">
    <property type="entry name" value="Endonuclease/exonuclease/phosphatase"/>
    <property type="match status" value="1"/>
</dbReference>
<comment type="caution">
    <text evidence="3">The sequence shown here is derived from an EMBL/GenBank/DDBJ whole genome shotgun (WGS) entry which is preliminary data.</text>
</comment>
<feature type="transmembrane region" description="Helical" evidence="1">
    <location>
        <begin position="57"/>
        <end position="78"/>
    </location>
</feature>
<dbReference type="GO" id="GO:0004527">
    <property type="term" value="F:exonuclease activity"/>
    <property type="evidence" value="ECO:0007669"/>
    <property type="project" value="UniProtKB-KW"/>
</dbReference>
<keyword evidence="1" id="KW-0472">Membrane</keyword>
<dbReference type="InterPro" id="IPR005135">
    <property type="entry name" value="Endo/exonuclease/phosphatase"/>
</dbReference>
<keyword evidence="3" id="KW-0540">Nuclease</keyword>
<accession>A0A6M0IGU4</accession>
<keyword evidence="4" id="KW-1185">Reference proteome</keyword>
<organism evidence="3 4">
    <name type="scientific">Spirosoma agri</name>
    <dbReference type="NCBI Taxonomy" id="1987381"/>
    <lineage>
        <taxon>Bacteria</taxon>
        <taxon>Pseudomonadati</taxon>
        <taxon>Bacteroidota</taxon>
        <taxon>Cytophagia</taxon>
        <taxon>Cytophagales</taxon>
        <taxon>Cytophagaceae</taxon>
        <taxon>Spirosoma</taxon>
    </lineage>
</organism>
<protein>
    <submittedName>
        <fullName evidence="3">Endonuclease/exonuclease/phosphatase family protein</fullName>
    </submittedName>
</protein>
<feature type="transmembrane region" description="Helical" evidence="1">
    <location>
        <begin position="85"/>
        <end position="101"/>
    </location>
</feature>
<keyword evidence="1" id="KW-0812">Transmembrane</keyword>
<feature type="domain" description="Endonuclease/exonuclease/phosphatase" evidence="2">
    <location>
        <begin position="127"/>
        <end position="338"/>
    </location>
</feature>
<feature type="transmembrane region" description="Helical" evidence="1">
    <location>
        <begin position="23"/>
        <end position="45"/>
    </location>
</feature>
<sequence>MVAPSSTNTDRLRRPNPFRNGQWLSRGLAGLSVALFVCSCLGHFLGRFYFLELFSHFTIQYTWVAYGFMILWVVYWLLYRNVAKGMLPLLSVVLLLGTVYLNRTAWIPGDYDTPIPAPSGAIRVLHANVLYSREEYATTVAMLKKHQSDLYVLQEMTPGTIRLVTAQVRTEFPYWVACPSKQQVWTLVGSRTPFRIDQALARQRHIIALETAVRGQQLSVITVHPHTPVVPSWFTERNEQLAYAARKTRFNALPTILIGDFNITPFSPIYKDLFQPVAPTTSLQADKQWPLTAARQTRTQPTWPRSFPAMMIPIDHAFINKGFTTQSFRTLDQPGSDHRALVVDLNLR</sequence>
<dbReference type="AlphaFoldDB" id="A0A6M0IGU4"/>